<gene>
    <name evidence="3" type="ORF">GJ744_010356</name>
</gene>
<keyword evidence="4" id="KW-1185">Reference proteome</keyword>
<sequence length="152" mass="14742">MRFLFILFLATPLAGFAMTLDTSKDAPSAQDVCTSAHCEQGNPPSAIESRTPQKSGAEDNAPFADTDGPVEAKGGGHGGGGHGGGRGGSGKKGGGGVVVVSSGNSKAGANPLSVLQGPILLLNSILPTARAQTSLGKSPAAAGGSGFVGKTA</sequence>
<evidence type="ECO:0000313" key="3">
    <source>
        <dbReference type="EMBL" id="KAF7507565.1"/>
    </source>
</evidence>
<evidence type="ECO:0000313" key="4">
    <source>
        <dbReference type="Proteomes" id="UP000606974"/>
    </source>
</evidence>
<feature type="chain" id="PRO_5034286944" evidence="2">
    <location>
        <begin position="20"/>
        <end position="152"/>
    </location>
</feature>
<accession>A0A8H7E3R4</accession>
<dbReference type="OrthoDB" id="10441411at2759"/>
<feature type="signal peptide" evidence="2">
    <location>
        <begin position="1"/>
        <end position="19"/>
    </location>
</feature>
<comment type="caution">
    <text evidence="3">The sequence shown here is derived from an EMBL/GenBank/DDBJ whole genome shotgun (WGS) entry which is preliminary data.</text>
</comment>
<evidence type="ECO:0000256" key="1">
    <source>
        <dbReference type="SAM" id="MobiDB-lite"/>
    </source>
</evidence>
<keyword evidence="2" id="KW-0732">Signal</keyword>
<name>A0A8H7E3R4_9EURO</name>
<dbReference type="AlphaFoldDB" id="A0A8H7E3R4"/>
<feature type="compositionally biased region" description="Gly residues" evidence="1">
    <location>
        <begin position="73"/>
        <end position="97"/>
    </location>
</feature>
<dbReference type="EMBL" id="JAACFV010000067">
    <property type="protein sequence ID" value="KAF7507565.1"/>
    <property type="molecule type" value="Genomic_DNA"/>
</dbReference>
<reference evidence="3" key="1">
    <citation type="submission" date="2020-02" db="EMBL/GenBank/DDBJ databases">
        <authorList>
            <person name="Palmer J.M."/>
        </authorList>
    </citation>
    <scope>NUCLEOTIDE SEQUENCE</scope>
    <source>
        <strain evidence="3">EPUS1.4</strain>
        <tissue evidence="3">Thallus</tissue>
    </source>
</reference>
<dbReference type="Proteomes" id="UP000606974">
    <property type="component" value="Unassembled WGS sequence"/>
</dbReference>
<proteinExistence type="predicted"/>
<feature type="region of interest" description="Disordered" evidence="1">
    <location>
        <begin position="34"/>
        <end position="99"/>
    </location>
</feature>
<protein>
    <submittedName>
        <fullName evidence="3">Uncharacterized protein</fullName>
    </submittedName>
</protein>
<organism evidence="3 4">
    <name type="scientific">Endocarpon pusillum</name>
    <dbReference type="NCBI Taxonomy" id="364733"/>
    <lineage>
        <taxon>Eukaryota</taxon>
        <taxon>Fungi</taxon>
        <taxon>Dikarya</taxon>
        <taxon>Ascomycota</taxon>
        <taxon>Pezizomycotina</taxon>
        <taxon>Eurotiomycetes</taxon>
        <taxon>Chaetothyriomycetidae</taxon>
        <taxon>Verrucariales</taxon>
        <taxon>Verrucariaceae</taxon>
        <taxon>Endocarpon</taxon>
    </lineage>
</organism>
<evidence type="ECO:0000256" key="2">
    <source>
        <dbReference type="SAM" id="SignalP"/>
    </source>
</evidence>